<dbReference type="CDD" id="cd12148">
    <property type="entry name" value="fungal_TF_MHR"/>
    <property type="match status" value="1"/>
</dbReference>
<dbReference type="InterPro" id="IPR001138">
    <property type="entry name" value="Zn2Cys6_DnaBD"/>
</dbReference>
<dbReference type="InterPro" id="IPR036864">
    <property type="entry name" value="Zn2-C6_fun-type_DNA-bd_sf"/>
</dbReference>
<evidence type="ECO:0000259" key="7">
    <source>
        <dbReference type="PROSITE" id="PS50048"/>
    </source>
</evidence>
<sequence>MADFNASTSASPYGNGGQREQVLDLGANGNGGAPEGEAAGDAESFPRKKRRKLTVDERKRAVKACDGCRKVKEKCEGGQPCRRCTHLRRPCEFSELPPREPDRRDTRTRDPSSDDLTMRVKYLEGILKAKSPATPLDTDSLRRQYTSLRPSPTRRSTNNNGSNAQSETEDADDLNEIEDENIEIRPVDHNVAHYSGEFSYWNFSMKIKKHVEDWIANPHDRKGSKDLPEYWRPSELSSAGAAMVKAAIGNLPPPHIADFLVSVFFKYAQRIYFYVDRRWLARQIDVAYNEAWSASIKDPGTVAIIFGVLAVGTQFAHMDAGTKEGQPVPNEDEVGTMFYQTATRLLPEMMQTASLESVQGVLLLALYTLTLDASGLSYVYYGLAIRLAIQNGMHRQYRGTELSAVAIETRNRVWWTACSVEKKIGVFHGRPMSVLRSDIDADLPKDIPEMPDEEGLIERMNVSIKLIHYLEDFMTEIQQLRKREKKDLPNIVSRLAELKTELTTWWAAIPDSTFNVDRVIDAPAFRSCMHLRLLYCLIRMFIGRPFLFTGGRYSEDSPSSPPDARKQRTHSAEGQEPPFIGHKNRESSMTSTVDGKKRPSRRLALVHETIDAAVEALDHCRTLYEAEGLARASYIEYSSCRASMLALIAYSIQEQTDQYRGVMQKGLEMVREMASAGDSARAESTLIEALERAVARLQMFSPGWQRRKSEVRSAPVPAKPPQPSNYEKFKHWQQTLKRGSDASESAQLPAGSMGPPTSNWDQTQQQPRSRQSMPLETMLDLPSTSPYAYSDASSTNPAATGYAMPAASTSSDPGMSDQTTQFFQQHLTDANQQAAAEAAFFQTLHGGMSDITPSAAAVNGWLTQARPERQLLDHFLNMPEGDFESVALGWPRVGADMGQNEGGQVAGQDATGAGNAGFGLNDTLWWDLPGTGNGNGGGAQLPGFGGW</sequence>
<accession>A0A0N0NJA8</accession>
<evidence type="ECO:0000313" key="8">
    <source>
        <dbReference type="EMBL" id="KPI36698.1"/>
    </source>
</evidence>
<dbReference type="SUPFAM" id="SSF57701">
    <property type="entry name" value="Zn2/Cys6 DNA-binding domain"/>
    <property type="match status" value="1"/>
</dbReference>
<evidence type="ECO:0000256" key="2">
    <source>
        <dbReference type="ARBA" id="ARBA00023015"/>
    </source>
</evidence>
<dbReference type="Proteomes" id="UP000038010">
    <property type="component" value="Unassembled WGS sequence"/>
</dbReference>
<keyword evidence="1" id="KW-0479">Metal-binding</keyword>
<evidence type="ECO:0000256" key="4">
    <source>
        <dbReference type="ARBA" id="ARBA00023163"/>
    </source>
</evidence>
<organism evidence="8 9">
    <name type="scientific">Cyphellophora attinorum</name>
    <dbReference type="NCBI Taxonomy" id="1664694"/>
    <lineage>
        <taxon>Eukaryota</taxon>
        <taxon>Fungi</taxon>
        <taxon>Dikarya</taxon>
        <taxon>Ascomycota</taxon>
        <taxon>Pezizomycotina</taxon>
        <taxon>Eurotiomycetes</taxon>
        <taxon>Chaetothyriomycetidae</taxon>
        <taxon>Chaetothyriales</taxon>
        <taxon>Cyphellophoraceae</taxon>
        <taxon>Cyphellophora</taxon>
    </lineage>
</organism>
<feature type="compositionally biased region" description="Basic and acidic residues" evidence="6">
    <location>
        <begin position="563"/>
        <end position="573"/>
    </location>
</feature>
<feature type="region of interest" description="Disordered" evidence="6">
    <location>
        <begin position="92"/>
        <end position="117"/>
    </location>
</feature>
<dbReference type="InterPro" id="IPR007219">
    <property type="entry name" value="XnlR_reg_dom"/>
</dbReference>
<keyword evidence="9" id="KW-1185">Reference proteome</keyword>
<dbReference type="PROSITE" id="PS50048">
    <property type="entry name" value="ZN2_CY6_FUNGAL_2"/>
    <property type="match status" value="1"/>
</dbReference>
<dbReference type="PROSITE" id="PS00463">
    <property type="entry name" value="ZN2_CY6_FUNGAL_1"/>
    <property type="match status" value="1"/>
</dbReference>
<dbReference type="STRING" id="1664694.A0A0N0NJA8"/>
<dbReference type="InterPro" id="IPR050987">
    <property type="entry name" value="AtrR-like"/>
</dbReference>
<dbReference type="Pfam" id="PF04082">
    <property type="entry name" value="Fungal_trans"/>
    <property type="match status" value="1"/>
</dbReference>
<feature type="region of interest" description="Disordered" evidence="6">
    <location>
        <begin position="1"/>
        <end position="56"/>
    </location>
</feature>
<dbReference type="GO" id="GO:0006351">
    <property type="term" value="P:DNA-templated transcription"/>
    <property type="evidence" value="ECO:0007669"/>
    <property type="project" value="InterPro"/>
</dbReference>
<feature type="compositionally biased region" description="Polar residues" evidence="6">
    <location>
        <begin position="1"/>
        <end position="12"/>
    </location>
</feature>
<feature type="domain" description="Zn(2)-C6 fungal-type" evidence="7">
    <location>
        <begin position="64"/>
        <end position="93"/>
    </location>
</feature>
<dbReference type="GeneID" id="28730680"/>
<feature type="region of interest" description="Disordered" evidence="6">
    <location>
        <begin position="706"/>
        <end position="773"/>
    </location>
</feature>
<dbReference type="SMART" id="SM00066">
    <property type="entry name" value="GAL4"/>
    <property type="match status" value="1"/>
</dbReference>
<feature type="compositionally biased region" description="Polar residues" evidence="6">
    <location>
        <begin position="732"/>
        <end position="746"/>
    </location>
</feature>
<feature type="region of interest" description="Disordered" evidence="6">
    <location>
        <begin position="553"/>
        <end position="598"/>
    </location>
</feature>
<dbReference type="PANTHER" id="PTHR46910">
    <property type="entry name" value="TRANSCRIPTION FACTOR PDR1"/>
    <property type="match status" value="1"/>
</dbReference>
<dbReference type="Gene3D" id="4.10.240.10">
    <property type="entry name" value="Zn(2)-C6 fungal-type DNA-binding domain"/>
    <property type="match status" value="1"/>
</dbReference>
<evidence type="ECO:0000256" key="1">
    <source>
        <dbReference type="ARBA" id="ARBA00022723"/>
    </source>
</evidence>
<dbReference type="SMART" id="SM00906">
    <property type="entry name" value="Fungal_trans"/>
    <property type="match status" value="1"/>
</dbReference>
<evidence type="ECO:0000256" key="6">
    <source>
        <dbReference type="SAM" id="MobiDB-lite"/>
    </source>
</evidence>
<evidence type="ECO:0000256" key="5">
    <source>
        <dbReference type="ARBA" id="ARBA00023242"/>
    </source>
</evidence>
<gene>
    <name evidence="8" type="ORF">AB675_10058</name>
</gene>
<feature type="compositionally biased region" description="Polar residues" evidence="6">
    <location>
        <begin position="755"/>
        <end position="773"/>
    </location>
</feature>
<feature type="compositionally biased region" description="Polar residues" evidence="6">
    <location>
        <begin position="143"/>
        <end position="166"/>
    </location>
</feature>
<dbReference type="GO" id="GO:0003677">
    <property type="term" value="F:DNA binding"/>
    <property type="evidence" value="ECO:0007669"/>
    <property type="project" value="UniProtKB-KW"/>
</dbReference>
<dbReference type="EMBL" id="LFJN01000029">
    <property type="protein sequence ID" value="KPI36698.1"/>
    <property type="molecule type" value="Genomic_DNA"/>
</dbReference>
<protein>
    <submittedName>
        <fullName evidence="8">Putative transcriptional regulatory protein</fullName>
    </submittedName>
</protein>
<name>A0A0N0NJA8_9EURO</name>
<reference evidence="8 9" key="1">
    <citation type="submission" date="2015-06" db="EMBL/GenBank/DDBJ databases">
        <title>Draft genome of the ant-associated black yeast Phialophora attae CBS 131958.</title>
        <authorList>
            <person name="Moreno L.F."/>
            <person name="Stielow B.J."/>
            <person name="de Hoog S."/>
            <person name="Vicente V.A."/>
            <person name="Weiss V.A."/>
            <person name="de Vries M."/>
            <person name="Cruz L.M."/>
            <person name="Souza E.M."/>
        </authorList>
    </citation>
    <scope>NUCLEOTIDE SEQUENCE [LARGE SCALE GENOMIC DNA]</scope>
    <source>
        <strain evidence="8 9">CBS 131958</strain>
    </source>
</reference>
<proteinExistence type="predicted"/>
<dbReference type="Pfam" id="PF00172">
    <property type="entry name" value="Zn_clus"/>
    <property type="match status" value="1"/>
</dbReference>
<comment type="caution">
    <text evidence="8">The sequence shown here is derived from an EMBL/GenBank/DDBJ whole genome shotgun (WGS) entry which is preliminary data.</text>
</comment>
<dbReference type="VEuPathDB" id="FungiDB:AB675_10058"/>
<dbReference type="AlphaFoldDB" id="A0A0N0NJA8"/>
<keyword evidence="2" id="KW-0805">Transcription regulation</keyword>
<dbReference type="OrthoDB" id="3266505at2759"/>
<dbReference type="GO" id="GO:0000981">
    <property type="term" value="F:DNA-binding transcription factor activity, RNA polymerase II-specific"/>
    <property type="evidence" value="ECO:0007669"/>
    <property type="project" value="InterPro"/>
</dbReference>
<dbReference type="PANTHER" id="PTHR46910:SF23">
    <property type="entry name" value="THIAMINE REPRESSIBLE GENES REGULATORY PROTEIN THI1"/>
    <property type="match status" value="1"/>
</dbReference>
<keyword evidence="4" id="KW-0804">Transcription</keyword>
<evidence type="ECO:0000256" key="3">
    <source>
        <dbReference type="ARBA" id="ARBA00023125"/>
    </source>
</evidence>
<dbReference type="RefSeq" id="XP_017996661.1">
    <property type="nucleotide sequence ID" value="XM_018138800.1"/>
</dbReference>
<evidence type="ECO:0000313" key="9">
    <source>
        <dbReference type="Proteomes" id="UP000038010"/>
    </source>
</evidence>
<keyword evidence="3" id="KW-0238">DNA-binding</keyword>
<keyword evidence="5" id="KW-0539">Nucleus</keyword>
<dbReference type="GO" id="GO:0008270">
    <property type="term" value="F:zinc ion binding"/>
    <property type="evidence" value="ECO:0007669"/>
    <property type="project" value="InterPro"/>
</dbReference>
<feature type="region of interest" description="Disordered" evidence="6">
    <location>
        <begin position="131"/>
        <end position="175"/>
    </location>
</feature>
<dbReference type="CDD" id="cd00067">
    <property type="entry name" value="GAL4"/>
    <property type="match status" value="1"/>
</dbReference>